<evidence type="ECO:0008006" key="4">
    <source>
        <dbReference type="Google" id="ProtNLM"/>
    </source>
</evidence>
<organism evidence="2 3">
    <name type="scientific">Reyranella humidisoli</name>
    <dbReference type="NCBI Taxonomy" id="2849149"/>
    <lineage>
        <taxon>Bacteria</taxon>
        <taxon>Pseudomonadati</taxon>
        <taxon>Pseudomonadota</taxon>
        <taxon>Alphaproteobacteria</taxon>
        <taxon>Hyphomicrobiales</taxon>
        <taxon>Reyranellaceae</taxon>
        <taxon>Reyranella</taxon>
    </lineage>
</organism>
<comment type="caution">
    <text evidence="2">The sequence shown here is derived from an EMBL/GenBank/DDBJ whole genome shotgun (WGS) entry which is preliminary data.</text>
</comment>
<dbReference type="EMBL" id="JAHOPB010000001">
    <property type="protein sequence ID" value="MBU8872342.1"/>
    <property type="molecule type" value="Genomic_DNA"/>
</dbReference>
<reference evidence="2 3" key="1">
    <citation type="submission" date="2021-06" db="EMBL/GenBank/DDBJ databases">
        <authorList>
            <person name="Lee D.H."/>
        </authorList>
    </citation>
    <scope>NUCLEOTIDE SEQUENCE [LARGE SCALE GENOMIC DNA]</scope>
    <source>
        <strain evidence="2 3">MMS21-HV4-11</strain>
    </source>
</reference>
<evidence type="ECO:0000313" key="2">
    <source>
        <dbReference type="EMBL" id="MBU8872342.1"/>
    </source>
</evidence>
<evidence type="ECO:0000256" key="1">
    <source>
        <dbReference type="SAM" id="SignalP"/>
    </source>
</evidence>
<proteinExistence type="predicted"/>
<sequence>MLKKIAVAALVALLPAAPALAEPAIWTWTGYGLNVPGSGKCPTYKMVIKVTVVGTNVDGWFQQEGRPERGFKATIGPDMKFKTTTIVGGGNKMDVVGSVKPGDAKIMLDGYCLFEGPLKPQ</sequence>
<protein>
    <recommendedName>
        <fullName evidence="4">DUF5666 domain-containing protein</fullName>
    </recommendedName>
</protein>
<dbReference type="RefSeq" id="WP_216956222.1">
    <property type="nucleotide sequence ID" value="NZ_JAHOPB010000001.1"/>
</dbReference>
<name>A0ABS6IF10_9HYPH</name>
<keyword evidence="3" id="KW-1185">Reference proteome</keyword>
<feature type="signal peptide" evidence="1">
    <location>
        <begin position="1"/>
        <end position="21"/>
    </location>
</feature>
<dbReference type="Proteomes" id="UP000727907">
    <property type="component" value="Unassembled WGS sequence"/>
</dbReference>
<gene>
    <name evidence="2" type="ORF">KQ910_01135</name>
</gene>
<evidence type="ECO:0000313" key="3">
    <source>
        <dbReference type="Proteomes" id="UP000727907"/>
    </source>
</evidence>
<feature type="chain" id="PRO_5046034795" description="DUF5666 domain-containing protein" evidence="1">
    <location>
        <begin position="22"/>
        <end position="121"/>
    </location>
</feature>
<accession>A0ABS6IF10</accession>
<keyword evidence="1" id="KW-0732">Signal</keyword>